<dbReference type="InterPro" id="IPR023465">
    <property type="entry name" value="Riboflavin_kinase_dom_sf"/>
</dbReference>
<dbReference type="CDD" id="cd02064">
    <property type="entry name" value="FAD_synthetase_N"/>
    <property type="match status" value="1"/>
</dbReference>
<evidence type="ECO:0000256" key="15">
    <source>
        <dbReference type="ARBA" id="ARBA00023268"/>
    </source>
</evidence>
<dbReference type="EMBL" id="CAFBLP010000004">
    <property type="protein sequence ID" value="CAB4861302.1"/>
    <property type="molecule type" value="Genomic_DNA"/>
</dbReference>
<evidence type="ECO:0000256" key="5">
    <source>
        <dbReference type="ARBA" id="ARBA00012393"/>
    </source>
</evidence>
<evidence type="ECO:0000256" key="1">
    <source>
        <dbReference type="ARBA" id="ARBA00004726"/>
    </source>
</evidence>
<dbReference type="UniPathway" id="UPA00276">
    <property type="reaction ID" value="UER00406"/>
</dbReference>
<evidence type="ECO:0000256" key="10">
    <source>
        <dbReference type="ARBA" id="ARBA00022695"/>
    </source>
</evidence>
<dbReference type="PANTHER" id="PTHR22749:SF6">
    <property type="entry name" value="RIBOFLAVIN KINASE"/>
    <property type="match status" value="1"/>
</dbReference>
<evidence type="ECO:0000313" key="17">
    <source>
        <dbReference type="EMBL" id="CAB4861302.1"/>
    </source>
</evidence>
<accession>A0A6J7CRQ7</accession>
<dbReference type="GO" id="GO:0005524">
    <property type="term" value="F:ATP binding"/>
    <property type="evidence" value="ECO:0007669"/>
    <property type="project" value="UniProtKB-KW"/>
</dbReference>
<keyword evidence="15" id="KW-0511">Multifunctional enzyme</keyword>
<keyword evidence="11" id="KW-0547">Nucleotide-binding</keyword>
<dbReference type="SUPFAM" id="SSF52374">
    <property type="entry name" value="Nucleotidylyl transferase"/>
    <property type="match status" value="1"/>
</dbReference>
<evidence type="ECO:0000256" key="14">
    <source>
        <dbReference type="ARBA" id="ARBA00022840"/>
    </source>
</evidence>
<dbReference type="NCBIfam" id="NF004160">
    <property type="entry name" value="PRK05627.1-3"/>
    <property type="match status" value="1"/>
</dbReference>
<evidence type="ECO:0000256" key="6">
    <source>
        <dbReference type="ARBA" id="ARBA00018483"/>
    </source>
</evidence>
<dbReference type="Gene3D" id="2.40.30.30">
    <property type="entry name" value="Riboflavin kinase-like"/>
    <property type="match status" value="1"/>
</dbReference>
<dbReference type="Pfam" id="PF01687">
    <property type="entry name" value="Flavokinase"/>
    <property type="match status" value="1"/>
</dbReference>
<dbReference type="EC" id="2.7.1.26" evidence="4"/>
<dbReference type="FunFam" id="3.40.50.620:FF:000021">
    <property type="entry name" value="Riboflavin biosynthesis protein"/>
    <property type="match status" value="1"/>
</dbReference>
<reference evidence="17" key="1">
    <citation type="submission" date="2020-05" db="EMBL/GenBank/DDBJ databases">
        <authorList>
            <person name="Chiriac C."/>
            <person name="Salcher M."/>
            <person name="Ghai R."/>
            <person name="Kavagutti S V."/>
        </authorList>
    </citation>
    <scope>NUCLEOTIDE SEQUENCE</scope>
</reference>
<dbReference type="GO" id="GO:0009398">
    <property type="term" value="P:FMN biosynthetic process"/>
    <property type="evidence" value="ECO:0007669"/>
    <property type="project" value="UniProtKB-UniPathway"/>
</dbReference>
<protein>
    <recommendedName>
        <fullName evidence="6">Bifunctional riboflavin kinase/FMN adenylyltransferase</fullName>
        <ecNumber evidence="4">2.7.1.26</ecNumber>
        <ecNumber evidence="5">2.7.7.2</ecNumber>
    </recommendedName>
</protein>
<dbReference type="PANTHER" id="PTHR22749">
    <property type="entry name" value="RIBOFLAVIN KINASE/FMN ADENYLYLTRANSFERASE"/>
    <property type="match status" value="1"/>
</dbReference>
<dbReference type="FunFam" id="2.40.30.30:FF:000003">
    <property type="entry name" value="Riboflavin biosynthesis protein"/>
    <property type="match status" value="1"/>
</dbReference>
<proteinExistence type="inferred from homology"/>
<dbReference type="SUPFAM" id="SSF82114">
    <property type="entry name" value="Riboflavin kinase-like"/>
    <property type="match status" value="1"/>
</dbReference>
<dbReference type="InterPro" id="IPR002606">
    <property type="entry name" value="Riboflavin_kinase_bac"/>
</dbReference>
<evidence type="ECO:0000256" key="7">
    <source>
        <dbReference type="ARBA" id="ARBA00022630"/>
    </source>
</evidence>
<dbReference type="GO" id="GO:0009231">
    <property type="term" value="P:riboflavin biosynthetic process"/>
    <property type="evidence" value="ECO:0007669"/>
    <property type="project" value="InterPro"/>
</dbReference>
<comment type="similarity">
    <text evidence="3">Belongs to the RibF family.</text>
</comment>
<dbReference type="UniPathway" id="UPA00277">
    <property type="reaction ID" value="UER00407"/>
</dbReference>
<dbReference type="InterPro" id="IPR023468">
    <property type="entry name" value="Riboflavin_kinase"/>
</dbReference>
<evidence type="ECO:0000256" key="8">
    <source>
        <dbReference type="ARBA" id="ARBA00022643"/>
    </source>
</evidence>
<evidence type="ECO:0000256" key="13">
    <source>
        <dbReference type="ARBA" id="ARBA00022827"/>
    </source>
</evidence>
<dbReference type="GO" id="GO:0003919">
    <property type="term" value="F:FMN adenylyltransferase activity"/>
    <property type="evidence" value="ECO:0007669"/>
    <property type="project" value="UniProtKB-EC"/>
</dbReference>
<evidence type="ECO:0000256" key="12">
    <source>
        <dbReference type="ARBA" id="ARBA00022777"/>
    </source>
</evidence>
<keyword evidence="8" id="KW-0288">FMN</keyword>
<name>A0A6J7CRQ7_9ZZZZ</name>
<evidence type="ECO:0000256" key="11">
    <source>
        <dbReference type="ARBA" id="ARBA00022741"/>
    </source>
</evidence>
<keyword evidence="14" id="KW-0067">ATP-binding</keyword>
<keyword evidence="12" id="KW-0418">Kinase</keyword>
<dbReference type="Pfam" id="PF06574">
    <property type="entry name" value="FAD_syn"/>
    <property type="match status" value="1"/>
</dbReference>
<evidence type="ECO:0000256" key="2">
    <source>
        <dbReference type="ARBA" id="ARBA00005201"/>
    </source>
</evidence>
<dbReference type="GO" id="GO:0008531">
    <property type="term" value="F:riboflavin kinase activity"/>
    <property type="evidence" value="ECO:0007669"/>
    <property type="project" value="UniProtKB-EC"/>
</dbReference>
<dbReference type="GO" id="GO:0006747">
    <property type="term" value="P:FAD biosynthetic process"/>
    <property type="evidence" value="ECO:0007669"/>
    <property type="project" value="UniProtKB-UniPathway"/>
</dbReference>
<keyword evidence="10" id="KW-0548">Nucleotidyltransferase</keyword>
<dbReference type="Gene3D" id="3.40.50.620">
    <property type="entry name" value="HUPs"/>
    <property type="match status" value="1"/>
</dbReference>
<dbReference type="InterPro" id="IPR015865">
    <property type="entry name" value="Riboflavin_kinase_bac/euk"/>
</dbReference>
<gene>
    <name evidence="17" type="ORF">UFOPK3376_00279</name>
</gene>
<evidence type="ECO:0000256" key="3">
    <source>
        <dbReference type="ARBA" id="ARBA00010214"/>
    </source>
</evidence>
<dbReference type="EC" id="2.7.7.2" evidence="5"/>
<dbReference type="SMART" id="SM00904">
    <property type="entry name" value="Flavokinase"/>
    <property type="match status" value="1"/>
</dbReference>
<evidence type="ECO:0000256" key="4">
    <source>
        <dbReference type="ARBA" id="ARBA00012105"/>
    </source>
</evidence>
<keyword evidence="9" id="KW-0808">Transferase</keyword>
<organism evidence="17">
    <name type="scientific">freshwater metagenome</name>
    <dbReference type="NCBI Taxonomy" id="449393"/>
    <lineage>
        <taxon>unclassified sequences</taxon>
        <taxon>metagenomes</taxon>
        <taxon>ecological metagenomes</taxon>
    </lineage>
</organism>
<evidence type="ECO:0000259" key="16">
    <source>
        <dbReference type="SMART" id="SM00904"/>
    </source>
</evidence>
<dbReference type="InterPro" id="IPR015864">
    <property type="entry name" value="FAD_synthase"/>
</dbReference>
<dbReference type="InterPro" id="IPR014729">
    <property type="entry name" value="Rossmann-like_a/b/a_fold"/>
</dbReference>
<dbReference type="AlphaFoldDB" id="A0A6J7CRQ7"/>
<dbReference type="NCBIfam" id="TIGR00125">
    <property type="entry name" value="cyt_tran_rel"/>
    <property type="match status" value="1"/>
</dbReference>
<comment type="pathway">
    <text evidence="1">Cofactor biosynthesis; FAD biosynthesis; FAD from FMN: step 1/1.</text>
</comment>
<dbReference type="PIRSF" id="PIRSF004491">
    <property type="entry name" value="FAD_Synth"/>
    <property type="match status" value="1"/>
</dbReference>
<keyword evidence="7" id="KW-0285">Flavoprotein</keyword>
<sequence>MQVITDLTQRPWADQRSVITIGAYDGVHRGHRAVIGEVKQLAEQLSCRSVVVTFDRHPASIVRPESAPKLLTDLDQKLELLALTGVDATVLVRFDERQSFESATDFVERVLVQCLATRTVVVGADFHFGRQRSGNVALLRELGLIHDFDVFPRELVPRSDGVDEPISSTAIRRALAGGLVEMAGEMLGHAYEVRGSVVKGDQRGRQLGFPTANVEVSNQICMPADGVYAGWYERPNGDVHPCAINLGRRPTFYEHADHSLLEAHLLDFNGDLYGETARVRFTHFLRSERKFDGIDALVFQLKHDIEHARASISSLPR</sequence>
<feature type="domain" description="Riboflavin kinase" evidence="16">
    <location>
        <begin position="186"/>
        <end position="313"/>
    </location>
</feature>
<evidence type="ECO:0000256" key="9">
    <source>
        <dbReference type="ARBA" id="ARBA00022679"/>
    </source>
</evidence>
<dbReference type="NCBIfam" id="TIGR00083">
    <property type="entry name" value="ribF"/>
    <property type="match status" value="1"/>
</dbReference>
<comment type="pathway">
    <text evidence="2">Cofactor biosynthesis; FMN biosynthesis; FMN from riboflavin (ATP route): step 1/1.</text>
</comment>
<dbReference type="InterPro" id="IPR004821">
    <property type="entry name" value="Cyt_trans-like"/>
</dbReference>
<keyword evidence="13" id="KW-0274">FAD</keyword>